<keyword evidence="6" id="KW-1185">Reference proteome</keyword>
<reference evidence="5 6" key="1">
    <citation type="submission" date="2019-03" db="EMBL/GenBank/DDBJ databases">
        <title>Complete genome sequence of Ferrigenium kumadai strain An22, a microaerophilic iron-oxidizing bacterium isolated from a paddy field soil.</title>
        <authorList>
            <person name="Watanabe T."/>
            <person name="Asakawa S."/>
        </authorList>
    </citation>
    <scope>NUCLEOTIDE SEQUENCE [LARGE SCALE GENOMIC DNA]</scope>
    <source>
        <strain evidence="5 6">An22</strain>
    </source>
</reference>
<feature type="signal peptide" evidence="3">
    <location>
        <begin position="1"/>
        <end position="19"/>
    </location>
</feature>
<organism evidence="5 6">
    <name type="scientific">Ferrigenium kumadai</name>
    <dbReference type="NCBI Taxonomy" id="1682490"/>
    <lineage>
        <taxon>Bacteria</taxon>
        <taxon>Pseudomonadati</taxon>
        <taxon>Pseudomonadota</taxon>
        <taxon>Betaproteobacteria</taxon>
        <taxon>Nitrosomonadales</taxon>
        <taxon>Gallionellaceae</taxon>
        <taxon>Ferrigenium</taxon>
    </lineage>
</organism>
<dbReference type="InterPro" id="IPR025392">
    <property type="entry name" value="DUF4124"/>
</dbReference>
<keyword evidence="3" id="KW-0732">Signal</keyword>
<evidence type="ECO:0000259" key="4">
    <source>
        <dbReference type="Pfam" id="PF13511"/>
    </source>
</evidence>
<dbReference type="RefSeq" id="WP_212785999.1">
    <property type="nucleotide sequence ID" value="NZ_AP019536.1"/>
</dbReference>
<name>A0AAN1SXH8_9PROT</name>
<feature type="chain" id="PRO_5042888281" description="DUF4124 domain-containing protein" evidence="3">
    <location>
        <begin position="20"/>
        <end position="157"/>
    </location>
</feature>
<evidence type="ECO:0000313" key="5">
    <source>
        <dbReference type="EMBL" id="BBI98351.1"/>
    </source>
</evidence>
<feature type="domain" description="DUF4124" evidence="4">
    <location>
        <begin position="9"/>
        <end position="63"/>
    </location>
</feature>
<evidence type="ECO:0000256" key="3">
    <source>
        <dbReference type="SAM" id="SignalP"/>
    </source>
</evidence>
<proteinExistence type="predicted"/>
<keyword evidence="1" id="KW-0175">Coiled coil</keyword>
<sequence length="157" mass="17485">MKLRYLLAVLCACPVLAQAEIYKAVDADGHVTYSSTPIKGGKKIILEPLPTSVPPARPRSAASPEDFPRVDGATQRNRDDARRKILEDELATEQKLLADARQKLQLAEDTPEVYRGKDGKTYRAVARYEENVKAAQEEVSLHEKNVEALKTELSKLK</sequence>
<dbReference type="Proteomes" id="UP001319121">
    <property type="component" value="Chromosome"/>
</dbReference>
<dbReference type="KEGG" id="fku:FGKAn22_00440"/>
<dbReference type="AlphaFoldDB" id="A0AAN1SXH8"/>
<dbReference type="EMBL" id="AP019536">
    <property type="protein sequence ID" value="BBI98351.1"/>
    <property type="molecule type" value="Genomic_DNA"/>
</dbReference>
<feature type="coiled-coil region" evidence="1">
    <location>
        <begin position="83"/>
        <end position="152"/>
    </location>
</feature>
<evidence type="ECO:0000313" key="6">
    <source>
        <dbReference type="Proteomes" id="UP001319121"/>
    </source>
</evidence>
<evidence type="ECO:0000256" key="1">
    <source>
        <dbReference type="SAM" id="Coils"/>
    </source>
</evidence>
<gene>
    <name evidence="5" type="ORF">FGKAn22_00440</name>
</gene>
<accession>A0AAN1SXH8</accession>
<protein>
    <recommendedName>
        <fullName evidence="4">DUF4124 domain-containing protein</fullName>
    </recommendedName>
</protein>
<evidence type="ECO:0000256" key="2">
    <source>
        <dbReference type="SAM" id="MobiDB-lite"/>
    </source>
</evidence>
<feature type="region of interest" description="Disordered" evidence="2">
    <location>
        <begin position="49"/>
        <end position="81"/>
    </location>
</feature>
<dbReference type="Pfam" id="PF13511">
    <property type="entry name" value="DUF4124"/>
    <property type="match status" value="1"/>
</dbReference>